<dbReference type="Proteomes" id="UP000805614">
    <property type="component" value="Unassembled WGS sequence"/>
</dbReference>
<name>A0ABR7LPX0_9ACTN</name>
<keyword evidence="2" id="KW-1185">Reference proteome</keyword>
<dbReference type="RefSeq" id="WP_187243906.1">
    <property type="nucleotide sequence ID" value="NZ_BAAAOK010000027.1"/>
</dbReference>
<accession>A0ABR7LPX0</accession>
<evidence type="ECO:0000313" key="1">
    <source>
        <dbReference type="EMBL" id="MBC6466891.1"/>
    </source>
</evidence>
<organism evidence="1 2">
    <name type="scientific">Actinomadura alba</name>
    <dbReference type="NCBI Taxonomy" id="406431"/>
    <lineage>
        <taxon>Bacteria</taxon>
        <taxon>Bacillati</taxon>
        <taxon>Actinomycetota</taxon>
        <taxon>Actinomycetes</taxon>
        <taxon>Streptosporangiales</taxon>
        <taxon>Thermomonosporaceae</taxon>
        <taxon>Actinomadura</taxon>
    </lineage>
</organism>
<gene>
    <name evidence="1" type="ORF">HKK74_15470</name>
</gene>
<dbReference type="InterPro" id="IPR009241">
    <property type="entry name" value="HigB-like"/>
</dbReference>
<evidence type="ECO:0000313" key="2">
    <source>
        <dbReference type="Proteomes" id="UP000805614"/>
    </source>
</evidence>
<protein>
    <submittedName>
        <fullName evidence="1">Type II toxin-antitoxin system RelE/ParE family toxin</fullName>
    </submittedName>
</protein>
<dbReference type="EMBL" id="JABVEC010000010">
    <property type="protein sequence ID" value="MBC6466891.1"/>
    <property type="molecule type" value="Genomic_DNA"/>
</dbReference>
<reference evidence="1 2" key="1">
    <citation type="submission" date="2020-06" db="EMBL/GenBank/DDBJ databases">
        <title>Actinomadura xiongansis sp. nov., isolated from soil of Baiyangdian.</title>
        <authorList>
            <person name="Zhang X."/>
        </authorList>
    </citation>
    <scope>NUCLEOTIDE SEQUENCE [LARGE SCALE GENOMIC DNA]</scope>
    <source>
        <strain evidence="1 2">HBUM206468</strain>
    </source>
</reference>
<comment type="caution">
    <text evidence="1">The sequence shown here is derived from an EMBL/GenBank/DDBJ whole genome shotgun (WGS) entry which is preliminary data.</text>
</comment>
<proteinExistence type="predicted"/>
<sequence>MTGSWTVIAVPEVHEWLMTLNDTDPGSYEQVLQAIRVLTVEGPALGRPLVDTLANCTLNNLKELRPGSRGRTEIRILFLFDPRRQAVLLVAGDKSGQWNRWYRTAIRAAEARYQAYLENIGDAETDRRFP</sequence>
<dbReference type="Pfam" id="PF05973">
    <property type="entry name" value="Gp49"/>
    <property type="match status" value="1"/>
</dbReference>